<gene>
    <name evidence="1" type="ORF">PQ457_15220</name>
</gene>
<keyword evidence="2" id="KW-1185">Reference proteome</keyword>
<organism evidence="1 2">
    <name type="scientific">Novosphingobium humi</name>
    <dbReference type="NCBI Taxonomy" id="2282397"/>
    <lineage>
        <taxon>Bacteria</taxon>
        <taxon>Pseudomonadati</taxon>
        <taxon>Pseudomonadota</taxon>
        <taxon>Alphaproteobacteria</taxon>
        <taxon>Sphingomonadales</taxon>
        <taxon>Sphingomonadaceae</taxon>
        <taxon>Novosphingobium</taxon>
    </lineage>
</organism>
<dbReference type="SUPFAM" id="SSF51161">
    <property type="entry name" value="Trimeric LpxA-like enzymes"/>
    <property type="match status" value="1"/>
</dbReference>
<evidence type="ECO:0000313" key="1">
    <source>
        <dbReference type="EMBL" id="WCT77247.1"/>
    </source>
</evidence>
<proteinExistence type="predicted"/>
<keyword evidence="1" id="KW-0808">Transferase</keyword>
<dbReference type="PANTHER" id="PTHR23416:SF78">
    <property type="entry name" value="LIPOPOLYSACCHARIDE BIOSYNTHESIS O-ACETYL TRANSFERASE WBBJ-RELATED"/>
    <property type="match status" value="1"/>
</dbReference>
<sequence>MFSAITRHLKRNLSPSMRIRVLRLYTSFSRLSHPFRIWRLRQRHIGAGSYVDKSVNVLGWRNTRIGSNSVICENTCININNRGSLEPKVVIGNNCFVGRRNFFSNANQIILKDYCMTGLDCHLNSADHVFSDPFMPYIGTGVTNTNNIILGVNTWLGTDVTILGNVTIGHGSVVGAGSLVTKSAPPFSLLVGSPARVIKRYDMLSQSWIPVADFTPEMEALLPDEDSYLATLQKNKPHLFMSYDAAGKCRGDLP</sequence>
<protein>
    <submittedName>
        <fullName evidence="1">Acyltransferase</fullName>
    </submittedName>
</protein>
<dbReference type="Gene3D" id="2.160.10.10">
    <property type="entry name" value="Hexapeptide repeat proteins"/>
    <property type="match status" value="1"/>
</dbReference>
<dbReference type="Pfam" id="PF00132">
    <property type="entry name" value="Hexapep"/>
    <property type="match status" value="1"/>
</dbReference>
<dbReference type="RefSeq" id="WP_273617628.1">
    <property type="nucleotide sequence ID" value="NZ_CP103868.1"/>
</dbReference>
<dbReference type="EMBL" id="CP117417">
    <property type="protein sequence ID" value="WCT77247.1"/>
    <property type="molecule type" value="Genomic_DNA"/>
</dbReference>
<reference evidence="1 2" key="1">
    <citation type="submission" date="2023-02" db="EMBL/GenBank/DDBJ databases">
        <title>Genome sequence of Novosphingobium humi KACC 19094.</title>
        <authorList>
            <person name="Kim S."/>
            <person name="Heo J."/>
            <person name="Kwon S.-W."/>
        </authorList>
    </citation>
    <scope>NUCLEOTIDE SEQUENCE [LARGE SCALE GENOMIC DNA]</scope>
    <source>
        <strain evidence="1 2">KACC 19094</strain>
    </source>
</reference>
<name>A0ABY7TXA2_9SPHN</name>
<dbReference type="PANTHER" id="PTHR23416">
    <property type="entry name" value="SIALIC ACID SYNTHASE-RELATED"/>
    <property type="match status" value="1"/>
</dbReference>
<dbReference type="InterPro" id="IPR011004">
    <property type="entry name" value="Trimer_LpxA-like_sf"/>
</dbReference>
<dbReference type="CDD" id="cd04647">
    <property type="entry name" value="LbH_MAT_like"/>
    <property type="match status" value="1"/>
</dbReference>
<dbReference type="Proteomes" id="UP001218231">
    <property type="component" value="Chromosome"/>
</dbReference>
<evidence type="ECO:0000313" key="2">
    <source>
        <dbReference type="Proteomes" id="UP001218231"/>
    </source>
</evidence>
<accession>A0ABY7TXA2</accession>
<dbReference type="GO" id="GO:0016746">
    <property type="term" value="F:acyltransferase activity"/>
    <property type="evidence" value="ECO:0007669"/>
    <property type="project" value="UniProtKB-KW"/>
</dbReference>
<keyword evidence="1" id="KW-0012">Acyltransferase</keyword>
<dbReference type="InterPro" id="IPR001451">
    <property type="entry name" value="Hexapep"/>
</dbReference>
<dbReference type="InterPro" id="IPR051159">
    <property type="entry name" value="Hexapeptide_acetyltransf"/>
</dbReference>